<reference evidence="1" key="1">
    <citation type="journal article" date="2020" name="Stud. Mycol.">
        <title>101 Dothideomycetes genomes: a test case for predicting lifestyles and emergence of pathogens.</title>
        <authorList>
            <person name="Haridas S."/>
            <person name="Albert R."/>
            <person name="Binder M."/>
            <person name="Bloem J."/>
            <person name="Labutti K."/>
            <person name="Salamov A."/>
            <person name="Andreopoulos B."/>
            <person name="Baker S."/>
            <person name="Barry K."/>
            <person name="Bills G."/>
            <person name="Bluhm B."/>
            <person name="Cannon C."/>
            <person name="Castanera R."/>
            <person name="Culley D."/>
            <person name="Daum C."/>
            <person name="Ezra D."/>
            <person name="Gonzalez J."/>
            <person name="Henrissat B."/>
            <person name="Kuo A."/>
            <person name="Liang C."/>
            <person name="Lipzen A."/>
            <person name="Lutzoni F."/>
            <person name="Magnuson J."/>
            <person name="Mondo S."/>
            <person name="Nolan M."/>
            <person name="Ohm R."/>
            <person name="Pangilinan J."/>
            <person name="Park H.-J."/>
            <person name="Ramirez L."/>
            <person name="Alfaro M."/>
            <person name="Sun H."/>
            <person name="Tritt A."/>
            <person name="Yoshinaga Y."/>
            <person name="Zwiers L.-H."/>
            <person name="Turgeon B."/>
            <person name="Goodwin S."/>
            <person name="Spatafora J."/>
            <person name="Crous P."/>
            <person name="Grigoriev I."/>
        </authorList>
    </citation>
    <scope>NUCLEOTIDE SEQUENCE</scope>
    <source>
        <strain evidence="1">CBS 525.71</strain>
    </source>
</reference>
<protein>
    <submittedName>
        <fullName evidence="1">Uncharacterized protein</fullName>
    </submittedName>
</protein>
<name>A0ACB6RN14_9PLEO</name>
<proteinExistence type="predicted"/>
<evidence type="ECO:0000313" key="2">
    <source>
        <dbReference type="Proteomes" id="UP000799754"/>
    </source>
</evidence>
<accession>A0ACB6RN14</accession>
<evidence type="ECO:0000313" key="1">
    <source>
        <dbReference type="EMBL" id="KAF2622692.1"/>
    </source>
</evidence>
<sequence length="127" mass="14624">MWSLVAAWLFFARLVRSTPKIPSTLINLARSPVLMFGSSNKQPKPSRLYHRKPIRQLSLTTTNLKGCWWIQGYWSTNSKLVLRRIFPALDRIEVLNHQVSNRDDSGFPAVVDSIPLISRTYVTWNPS</sequence>
<gene>
    <name evidence="1" type="ORF">BU25DRAFT_204317</name>
</gene>
<dbReference type="EMBL" id="MU006742">
    <property type="protein sequence ID" value="KAF2622692.1"/>
    <property type="molecule type" value="Genomic_DNA"/>
</dbReference>
<keyword evidence="2" id="KW-1185">Reference proteome</keyword>
<organism evidence="1 2">
    <name type="scientific">Macroventuria anomochaeta</name>
    <dbReference type="NCBI Taxonomy" id="301207"/>
    <lineage>
        <taxon>Eukaryota</taxon>
        <taxon>Fungi</taxon>
        <taxon>Dikarya</taxon>
        <taxon>Ascomycota</taxon>
        <taxon>Pezizomycotina</taxon>
        <taxon>Dothideomycetes</taxon>
        <taxon>Pleosporomycetidae</taxon>
        <taxon>Pleosporales</taxon>
        <taxon>Pleosporineae</taxon>
        <taxon>Didymellaceae</taxon>
        <taxon>Macroventuria</taxon>
    </lineage>
</organism>
<comment type="caution">
    <text evidence="1">The sequence shown here is derived from an EMBL/GenBank/DDBJ whole genome shotgun (WGS) entry which is preliminary data.</text>
</comment>
<dbReference type="Proteomes" id="UP000799754">
    <property type="component" value="Unassembled WGS sequence"/>
</dbReference>